<dbReference type="EMBL" id="AVOT02025674">
    <property type="protein sequence ID" value="MBW0517090.1"/>
    <property type="molecule type" value="Genomic_DNA"/>
</dbReference>
<gene>
    <name evidence="1" type="ORF">O181_056805</name>
</gene>
<accession>A0A9Q3HWF0</accession>
<keyword evidence="2" id="KW-1185">Reference proteome</keyword>
<comment type="caution">
    <text evidence="1">The sequence shown here is derived from an EMBL/GenBank/DDBJ whole genome shotgun (WGS) entry which is preliminary data.</text>
</comment>
<organism evidence="1 2">
    <name type="scientific">Austropuccinia psidii MF-1</name>
    <dbReference type="NCBI Taxonomy" id="1389203"/>
    <lineage>
        <taxon>Eukaryota</taxon>
        <taxon>Fungi</taxon>
        <taxon>Dikarya</taxon>
        <taxon>Basidiomycota</taxon>
        <taxon>Pucciniomycotina</taxon>
        <taxon>Pucciniomycetes</taxon>
        <taxon>Pucciniales</taxon>
        <taxon>Sphaerophragmiaceae</taxon>
        <taxon>Austropuccinia</taxon>
    </lineage>
</organism>
<name>A0A9Q3HWF0_9BASI</name>
<sequence length="152" mass="18355">MELIDYINRLFKDLPSIPDYWINYKLDTAFKGHASIWYTKIKEIQGRRSWPCLKTQIIQKYRDSTWIRKKTMSLENDKYPVENNTYEWCLTQSKRLKFSDPQMNIQRRNHKLLTQIPGELNHEVKCRLNHNCTLDYIANTLQDKRKMTNVGK</sequence>
<proteinExistence type="predicted"/>
<reference evidence="1" key="1">
    <citation type="submission" date="2021-03" db="EMBL/GenBank/DDBJ databases">
        <title>Draft genome sequence of rust myrtle Austropuccinia psidii MF-1, a brazilian biotype.</title>
        <authorList>
            <person name="Quecine M.C."/>
            <person name="Pachon D.M.R."/>
            <person name="Bonatelli M.L."/>
            <person name="Correr F.H."/>
            <person name="Franceschini L.M."/>
            <person name="Leite T.F."/>
            <person name="Margarido G.R.A."/>
            <person name="Almeida C.A."/>
            <person name="Ferrarezi J.A."/>
            <person name="Labate C.A."/>
        </authorList>
    </citation>
    <scope>NUCLEOTIDE SEQUENCE</scope>
    <source>
        <strain evidence="1">MF-1</strain>
    </source>
</reference>
<dbReference type="AlphaFoldDB" id="A0A9Q3HWF0"/>
<evidence type="ECO:0000313" key="1">
    <source>
        <dbReference type="EMBL" id="MBW0517090.1"/>
    </source>
</evidence>
<protein>
    <submittedName>
        <fullName evidence="1">Uncharacterized protein</fullName>
    </submittedName>
</protein>
<evidence type="ECO:0000313" key="2">
    <source>
        <dbReference type="Proteomes" id="UP000765509"/>
    </source>
</evidence>
<dbReference type="Proteomes" id="UP000765509">
    <property type="component" value="Unassembled WGS sequence"/>
</dbReference>